<reference evidence="1" key="1">
    <citation type="submission" date="2014-05" db="EMBL/GenBank/DDBJ databases">
        <authorList>
            <person name="Chronopoulou M."/>
        </authorList>
    </citation>
    <scope>NUCLEOTIDE SEQUENCE</scope>
    <source>
        <tissue evidence="1">Whole organism</tissue>
    </source>
</reference>
<sequence>DIIQLDDYVAFQICLGFCQLCLHGYNEKHCNIFPDYDKILKLTRGDRKASHRDQFNPRARRFFIKYEVTCFFP</sequence>
<proteinExistence type="predicted"/>
<dbReference type="EMBL" id="HACA01029050">
    <property type="protein sequence ID" value="CDW46411.1"/>
    <property type="molecule type" value="Transcribed_RNA"/>
</dbReference>
<accession>A0A0K2V918</accession>
<organism evidence="1">
    <name type="scientific">Lepeophtheirus salmonis</name>
    <name type="common">Salmon louse</name>
    <name type="synonym">Caligus salmonis</name>
    <dbReference type="NCBI Taxonomy" id="72036"/>
    <lineage>
        <taxon>Eukaryota</taxon>
        <taxon>Metazoa</taxon>
        <taxon>Ecdysozoa</taxon>
        <taxon>Arthropoda</taxon>
        <taxon>Crustacea</taxon>
        <taxon>Multicrustacea</taxon>
        <taxon>Hexanauplia</taxon>
        <taxon>Copepoda</taxon>
        <taxon>Siphonostomatoida</taxon>
        <taxon>Caligidae</taxon>
        <taxon>Lepeophtheirus</taxon>
    </lineage>
</organism>
<dbReference type="AlphaFoldDB" id="A0A0K2V918"/>
<feature type="non-terminal residue" evidence="1">
    <location>
        <position position="1"/>
    </location>
</feature>
<evidence type="ECO:0000313" key="1">
    <source>
        <dbReference type="EMBL" id="CDW46411.1"/>
    </source>
</evidence>
<name>A0A0K2V918_LEPSM</name>
<protein>
    <submittedName>
        <fullName evidence="1">Uncharacterized protein</fullName>
    </submittedName>
</protein>